<reference evidence="3 4" key="1">
    <citation type="journal article" date="2014" name="BMC Genomics">
        <title>Genome sequencing of four Aureobasidium pullulans varieties: biotechnological potential, stress tolerance, and description of new species.</title>
        <authorList>
            <person name="Gostin Ar C."/>
            <person name="Ohm R.A."/>
            <person name="Kogej T."/>
            <person name="Sonjak S."/>
            <person name="Turk M."/>
            <person name="Zajc J."/>
            <person name="Zalar P."/>
            <person name="Grube M."/>
            <person name="Sun H."/>
            <person name="Han J."/>
            <person name="Sharma A."/>
            <person name="Chiniquy J."/>
            <person name="Ngan C.Y."/>
            <person name="Lipzen A."/>
            <person name="Barry K."/>
            <person name="Grigoriev I.V."/>
            <person name="Gunde-Cimerman N."/>
        </authorList>
    </citation>
    <scope>NUCLEOTIDE SEQUENCE [LARGE SCALE GENOMIC DNA]</scope>
    <source>
        <strain evidence="3 4">EXF-2481</strain>
    </source>
</reference>
<dbReference type="EMBL" id="KL584750">
    <property type="protein sequence ID" value="KEQ99939.1"/>
    <property type="molecule type" value="Genomic_DNA"/>
</dbReference>
<dbReference type="HOGENOM" id="CLU_029272_1_0_1"/>
<evidence type="ECO:0008006" key="5">
    <source>
        <dbReference type="Google" id="ProtNLM"/>
    </source>
</evidence>
<feature type="transmembrane region" description="Helical" evidence="1">
    <location>
        <begin position="497"/>
        <end position="520"/>
    </location>
</feature>
<dbReference type="AlphaFoldDB" id="A0A074YUU3"/>
<keyword evidence="1" id="KW-0812">Transmembrane</keyword>
<name>A0A074YUU3_AURSE</name>
<sequence>MVLIFSVPSGSQAHNVCLVAFALTFMSRASSALAQSKVNADANPWVLNYKSKAGPDGPWNAITQLVDFPEQNVTFFPSLTQTSLFIQAGACDTQDSACQLQKTGLWTQSGAHSLSNWVNVSVPRASTWDTAAAPLDLEGSAVLTIDRIVLWSADRADGPYYLDGVALTIASNYTVTQPDTDSPYTLDVGMLSLDTALDTVNWTTTNGSDVTYNKFLNQAYQTGNIPSVSYGLHVGSVWPLVSGSLILGGYDRSRCISTPIVSGDNHFSLAEIGLEVASGGWPFLKSASINHEHLLTGNGTGDDSTLSAMPNPGVPYLYLPDKTCSAIAAFLPVHFDQSLGHYIWNTTDPTFKQIISSPSALKFSFNTDSGLQNISVPFALLNLTLDYPLSNTPTQYFPCSSYAPDAGSPYHLGRAFLQAAFLGQHGQANKTFLAQAPGPGMKAAVVTKLSATDTTLTAMANPPSWNSTWTDQLKALPQSSALKATNKETSGGLNRGAIAGIVVGAVAVVVLCVIAIFVCWRRRGSKKEQTVQWGGHQHVSAKDEFLGGGEISESASEPIHEVAAEHTKKSGNSNGVTAEMEVPTYIGELEGSYAYGRSQVLSRDGQGRW</sequence>
<keyword evidence="2" id="KW-0732">Signal</keyword>
<accession>A0A074YUU3</accession>
<organism evidence="3 4">
    <name type="scientific">Aureobasidium subglaciale (strain EXF-2481)</name>
    <name type="common">Aureobasidium pullulans var. subglaciale</name>
    <dbReference type="NCBI Taxonomy" id="1043005"/>
    <lineage>
        <taxon>Eukaryota</taxon>
        <taxon>Fungi</taxon>
        <taxon>Dikarya</taxon>
        <taxon>Ascomycota</taxon>
        <taxon>Pezizomycotina</taxon>
        <taxon>Dothideomycetes</taxon>
        <taxon>Dothideomycetidae</taxon>
        <taxon>Dothideales</taxon>
        <taxon>Saccotheciaceae</taxon>
        <taxon>Aureobasidium</taxon>
    </lineage>
</organism>
<keyword evidence="1" id="KW-0472">Membrane</keyword>
<protein>
    <recommendedName>
        <fullName evidence="5">Peptidase A1 domain-containing protein</fullName>
    </recommendedName>
</protein>
<keyword evidence="1" id="KW-1133">Transmembrane helix</keyword>
<dbReference type="GeneID" id="25362488"/>
<evidence type="ECO:0000256" key="1">
    <source>
        <dbReference type="SAM" id="Phobius"/>
    </source>
</evidence>
<dbReference type="InterPro" id="IPR021109">
    <property type="entry name" value="Peptidase_aspartic_dom_sf"/>
</dbReference>
<proteinExistence type="predicted"/>
<dbReference type="OMA" id="YSFGMHI"/>
<feature type="chain" id="PRO_5001703745" description="Peptidase A1 domain-containing protein" evidence="2">
    <location>
        <begin position="35"/>
        <end position="609"/>
    </location>
</feature>
<gene>
    <name evidence="3" type="ORF">AUEXF2481DRAFT_205011</name>
</gene>
<dbReference type="PANTHER" id="PTHR16861">
    <property type="entry name" value="GLYCOPROTEIN 38"/>
    <property type="match status" value="1"/>
</dbReference>
<evidence type="ECO:0000313" key="3">
    <source>
        <dbReference type="EMBL" id="KEQ99939.1"/>
    </source>
</evidence>
<feature type="signal peptide" evidence="2">
    <location>
        <begin position="1"/>
        <end position="34"/>
    </location>
</feature>
<keyword evidence="4" id="KW-1185">Reference proteome</keyword>
<evidence type="ECO:0000256" key="2">
    <source>
        <dbReference type="SAM" id="SignalP"/>
    </source>
</evidence>
<dbReference type="SUPFAM" id="SSF50630">
    <property type="entry name" value="Acid proteases"/>
    <property type="match status" value="1"/>
</dbReference>
<dbReference type="Gene3D" id="2.40.70.10">
    <property type="entry name" value="Acid Proteases"/>
    <property type="match status" value="1"/>
</dbReference>
<dbReference type="InParanoid" id="A0A074YUU3"/>
<dbReference type="OrthoDB" id="4074350at2759"/>
<dbReference type="Proteomes" id="UP000030641">
    <property type="component" value="Unassembled WGS sequence"/>
</dbReference>
<evidence type="ECO:0000313" key="4">
    <source>
        <dbReference type="Proteomes" id="UP000030641"/>
    </source>
</evidence>
<dbReference type="PANTHER" id="PTHR16861:SF4">
    <property type="entry name" value="SH3 DOMAIN PROTEIN (AFU_ORTHOLOGUE AFUA_1G13610)"/>
    <property type="match status" value="1"/>
</dbReference>
<dbReference type="RefSeq" id="XP_013348500.1">
    <property type="nucleotide sequence ID" value="XM_013493046.1"/>
</dbReference>